<keyword evidence="2" id="KW-0489">Methyltransferase</keyword>
<organism evidence="2 3">
    <name type="scientific">Sphingobium phenoxybenzoativorans</name>
    <dbReference type="NCBI Taxonomy" id="1592790"/>
    <lineage>
        <taxon>Bacteria</taxon>
        <taxon>Pseudomonadati</taxon>
        <taxon>Pseudomonadota</taxon>
        <taxon>Alphaproteobacteria</taxon>
        <taxon>Sphingomonadales</taxon>
        <taxon>Sphingomonadaceae</taxon>
        <taxon>Sphingobium</taxon>
    </lineage>
</organism>
<name>A0A975K3U8_9SPHN</name>
<dbReference type="Proteomes" id="UP000681425">
    <property type="component" value="Chromosome"/>
</dbReference>
<dbReference type="AlphaFoldDB" id="A0A975K3U8"/>
<evidence type="ECO:0000313" key="3">
    <source>
        <dbReference type="Proteomes" id="UP000681425"/>
    </source>
</evidence>
<dbReference type="EMBL" id="CP073910">
    <property type="protein sequence ID" value="QUT04364.1"/>
    <property type="molecule type" value="Genomic_DNA"/>
</dbReference>
<dbReference type="InterPro" id="IPR029063">
    <property type="entry name" value="SAM-dependent_MTases_sf"/>
</dbReference>
<accession>A0A975K3U8</accession>
<dbReference type="CDD" id="cd02440">
    <property type="entry name" value="AdoMet_MTases"/>
    <property type="match status" value="1"/>
</dbReference>
<keyword evidence="3" id="KW-1185">Reference proteome</keyword>
<dbReference type="GO" id="GO:0032259">
    <property type="term" value="P:methylation"/>
    <property type="evidence" value="ECO:0007669"/>
    <property type="project" value="UniProtKB-KW"/>
</dbReference>
<evidence type="ECO:0000259" key="1">
    <source>
        <dbReference type="Pfam" id="PF08241"/>
    </source>
</evidence>
<gene>
    <name evidence="2" type="ORF">KFK14_14965</name>
</gene>
<dbReference type="KEGG" id="spph:KFK14_14965"/>
<dbReference type="GO" id="GO:0008757">
    <property type="term" value="F:S-adenosylmethionine-dependent methyltransferase activity"/>
    <property type="evidence" value="ECO:0007669"/>
    <property type="project" value="InterPro"/>
</dbReference>
<dbReference type="InterPro" id="IPR013216">
    <property type="entry name" value="Methyltransf_11"/>
</dbReference>
<protein>
    <submittedName>
        <fullName evidence="2">Methyltransferase domain-containing protein</fullName>
    </submittedName>
</protein>
<keyword evidence="2" id="KW-0808">Transferase</keyword>
<proteinExistence type="predicted"/>
<dbReference type="Pfam" id="PF08241">
    <property type="entry name" value="Methyltransf_11"/>
    <property type="match status" value="1"/>
</dbReference>
<feature type="domain" description="Methyltransferase type 11" evidence="1">
    <location>
        <begin position="218"/>
        <end position="269"/>
    </location>
</feature>
<reference evidence="2" key="1">
    <citation type="submission" date="2021-04" db="EMBL/GenBank/DDBJ databases">
        <title>Isolation of p-tert-butylphenol degrading bacteria Sphingobium phenoxybenzoativorans Tas13 from active sludge.</title>
        <authorList>
            <person name="Li Y."/>
        </authorList>
    </citation>
    <scope>NUCLEOTIDE SEQUENCE</scope>
    <source>
        <strain evidence="2">Tas13</strain>
    </source>
</reference>
<evidence type="ECO:0000313" key="2">
    <source>
        <dbReference type="EMBL" id="QUT04364.1"/>
    </source>
</evidence>
<dbReference type="RefSeq" id="WP_212608194.1">
    <property type="nucleotide sequence ID" value="NZ_CP073910.1"/>
</dbReference>
<sequence length="373" mass="42337">MNLYDMFRRGDRNLVTTGDVALTIGRIAGNNWRGLRLPYNASIRIPDALRFHSLRSWPDTCGWFAQDLNKEECPKRPFFHPANWRSGAMASEVTQPHLTVSVRDHKTDKILNKIRIDCTENPVHLPWPRGAHDKIDIVIEMHGKESDAVFLANHRVLSRKSLFDAARGTGVEIGPGAQPQIMPGSGVSVSYVEQMPPAEWNRLYNSGGKYPVKPELWDNYIVGDASDIPVADSSLDFIFSSHVFEHLANPIGHLERWARKLAPGGQLLCVIPDLGGTKDSVQSRSDMHEWINEYERAIWEPSLSHYMRHLRQDADSPRVSAAMDRKESIHVHYYDNVNFQSLADFAVRNLGYASYSIEHTPNHKDFHIILVKS</sequence>
<dbReference type="SUPFAM" id="SSF53335">
    <property type="entry name" value="S-adenosyl-L-methionine-dependent methyltransferases"/>
    <property type="match status" value="1"/>
</dbReference>
<dbReference type="Gene3D" id="3.40.50.150">
    <property type="entry name" value="Vaccinia Virus protein VP39"/>
    <property type="match status" value="1"/>
</dbReference>